<reference evidence="6" key="1">
    <citation type="submission" date="2018-03" db="EMBL/GenBank/DDBJ databases">
        <authorList>
            <person name="Rodrigo-Torres L."/>
            <person name="Arahal R. D."/>
            <person name="Lucena T."/>
        </authorList>
    </citation>
    <scope>NUCLEOTIDE SEQUENCE [LARGE SCALE GENOMIC DNA]</scope>
    <source>
        <strain evidence="6">CECT 8871</strain>
    </source>
</reference>
<dbReference type="Pfam" id="PF13419">
    <property type="entry name" value="HAD_2"/>
    <property type="match status" value="1"/>
</dbReference>
<gene>
    <name evidence="5" type="ORF">PRI8871_02452</name>
</gene>
<dbReference type="OrthoDB" id="9797743at2"/>
<dbReference type="InterPro" id="IPR023198">
    <property type="entry name" value="PGP-like_dom2"/>
</dbReference>
<dbReference type="PANTHER" id="PTHR43434">
    <property type="entry name" value="PHOSPHOGLYCOLATE PHOSPHATASE"/>
    <property type="match status" value="1"/>
</dbReference>
<protein>
    <recommendedName>
        <fullName evidence="4">phosphoglycolate phosphatase</fullName>
        <ecNumber evidence="4">3.1.3.18</ecNumber>
    </recommendedName>
</protein>
<dbReference type="EC" id="3.1.3.18" evidence="4"/>
<proteinExistence type="inferred from homology"/>
<evidence type="ECO:0000256" key="1">
    <source>
        <dbReference type="ARBA" id="ARBA00000830"/>
    </source>
</evidence>
<evidence type="ECO:0000313" key="5">
    <source>
        <dbReference type="EMBL" id="SPF80642.1"/>
    </source>
</evidence>
<dbReference type="PANTHER" id="PTHR43434:SF1">
    <property type="entry name" value="PHOSPHOGLYCOLATE PHOSPHATASE"/>
    <property type="match status" value="1"/>
</dbReference>
<dbReference type="InterPro" id="IPR041492">
    <property type="entry name" value="HAD_2"/>
</dbReference>
<dbReference type="SUPFAM" id="SSF56784">
    <property type="entry name" value="HAD-like"/>
    <property type="match status" value="1"/>
</dbReference>
<dbReference type="SFLD" id="SFLDS00003">
    <property type="entry name" value="Haloacid_Dehalogenase"/>
    <property type="match status" value="1"/>
</dbReference>
<evidence type="ECO:0000256" key="2">
    <source>
        <dbReference type="ARBA" id="ARBA00004818"/>
    </source>
</evidence>
<dbReference type="GO" id="GO:0006281">
    <property type="term" value="P:DNA repair"/>
    <property type="evidence" value="ECO:0007669"/>
    <property type="project" value="TreeGrafter"/>
</dbReference>
<keyword evidence="6" id="KW-1185">Reference proteome</keyword>
<comment type="pathway">
    <text evidence="2">Organic acid metabolism; glycolate biosynthesis; glycolate from 2-phosphoglycolate: step 1/1.</text>
</comment>
<dbReference type="InterPro" id="IPR050155">
    <property type="entry name" value="HAD-like_hydrolase_sf"/>
</dbReference>
<evidence type="ECO:0000256" key="4">
    <source>
        <dbReference type="ARBA" id="ARBA00013078"/>
    </source>
</evidence>
<evidence type="ECO:0000313" key="6">
    <source>
        <dbReference type="Proteomes" id="UP000244904"/>
    </source>
</evidence>
<accession>A0A2R8AX86</accession>
<name>A0A2R8AX86_9RHOB</name>
<dbReference type="GO" id="GO:0008967">
    <property type="term" value="F:phosphoglycolate phosphatase activity"/>
    <property type="evidence" value="ECO:0007669"/>
    <property type="project" value="UniProtKB-EC"/>
</dbReference>
<keyword evidence="5" id="KW-0378">Hydrolase</keyword>
<comment type="catalytic activity">
    <reaction evidence="1">
        <text>2-phosphoglycolate + H2O = glycolate + phosphate</text>
        <dbReference type="Rhea" id="RHEA:14369"/>
        <dbReference type="ChEBI" id="CHEBI:15377"/>
        <dbReference type="ChEBI" id="CHEBI:29805"/>
        <dbReference type="ChEBI" id="CHEBI:43474"/>
        <dbReference type="ChEBI" id="CHEBI:58033"/>
        <dbReference type="EC" id="3.1.3.18"/>
    </reaction>
</comment>
<dbReference type="RefSeq" id="WP_108886483.1">
    <property type="nucleotide sequence ID" value="NZ_OMOJ01000004.1"/>
</dbReference>
<dbReference type="GO" id="GO:0005829">
    <property type="term" value="C:cytosol"/>
    <property type="evidence" value="ECO:0007669"/>
    <property type="project" value="TreeGrafter"/>
</dbReference>
<evidence type="ECO:0000256" key="3">
    <source>
        <dbReference type="ARBA" id="ARBA00006171"/>
    </source>
</evidence>
<dbReference type="InterPro" id="IPR036412">
    <property type="entry name" value="HAD-like_sf"/>
</dbReference>
<comment type="similarity">
    <text evidence="3">Belongs to the HAD-like hydrolase superfamily. CbbY/CbbZ/Gph/YieH family.</text>
</comment>
<dbReference type="SFLD" id="SFLDG01135">
    <property type="entry name" value="C1.5.6:_HAD__Beta-PGM__Phospha"/>
    <property type="match status" value="1"/>
</dbReference>
<dbReference type="Gene3D" id="1.10.150.240">
    <property type="entry name" value="Putative phosphatase, domain 2"/>
    <property type="match status" value="1"/>
</dbReference>
<dbReference type="PRINTS" id="PR00413">
    <property type="entry name" value="HADHALOGNASE"/>
</dbReference>
<dbReference type="InterPro" id="IPR023214">
    <property type="entry name" value="HAD_sf"/>
</dbReference>
<dbReference type="SFLD" id="SFLDG01129">
    <property type="entry name" value="C1.5:_HAD__Beta-PGM__Phosphata"/>
    <property type="match status" value="1"/>
</dbReference>
<organism evidence="5 6">
    <name type="scientific">Pseudoprimorskyibacter insulae</name>
    <dbReference type="NCBI Taxonomy" id="1695997"/>
    <lineage>
        <taxon>Bacteria</taxon>
        <taxon>Pseudomonadati</taxon>
        <taxon>Pseudomonadota</taxon>
        <taxon>Alphaproteobacteria</taxon>
        <taxon>Rhodobacterales</taxon>
        <taxon>Paracoccaceae</taxon>
        <taxon>Pseudoprimorskyibacter</taxon>
    </lineage>
</organism>
<dbReference type="InterPro" id="IPR006439">
    <property type="entry name" value="HAD-SF_hydro_IA"/>
</dbReference>
<dbReference type="NCBIfam" id="TIGR01509">
    <property type="entry name" value="HAD-SF-IA-v3"/>
    <property type="match status" value="1"/>
</dbReference>
<dbReference type="EMBL" id="OMOJ01000004">
    <property type="protein sequence ID" value="SPF80642.1"/>
    <property type="molecule type" value="Genomic_DNA"/>
</dbReference>
<dbReference type="Proteomes" id="UP000244904">
    <property type="component" value="Unassembled WGS sequence"/>
</dbReference>
<sequence length="227" mass="23853">MGEHVTEAVIFDLDGCLVDSEPLSLEAVASVMRDLGVTDATAEEIGSQFLGVSMKVISDYVTKRLGKPCPADFADRVEARLFDWYQTKLRRIDGADALLAQLQGQGLGLAIATGGSLKRMGITLRTVAIDGYFTDAACSADEVAKGKPAPDLFELAASRLEAKPAACVVVEDSPHGIKGAKAAGMRAIGFVGGSHLDGQRDRHADRLRAAGADVVVETLAEVAAEIL</sequence>
<dbReference type="Gene3D" id="3.40.50.1000">
    <property type="entry name" value="HAD superfamily/HAD-like"/>
    <property type="match status" value="1"/>
</dbReference>
<dbReference type="AlphaFoldDB" id="A0A2R8AX86"/>